<evidence type="ECO:0000313" key="2">
    <source>
        <dbReference type="Proteomes" id="UP001164390"/>
    </source>
</evidence>
<dbReference type="Proteomes" id="UP001164390">
    <property type="component" value="Chromosome"/>
</dbReference>
<dbReference type="CDD" id="cd10548">
    <property type="entry name" value="cupin_CDO"/>
    <property type="match status" value="1"/>
</dbReference>
<gene>
    <name evidence="1" type="ORF">L0C25_11940</name>
</gene>
<dbReference type="KEGG" id="sgrg:L0C25_11940"/>
<name>A0AA46TMN2_9ACTN</name>
<organism evidence="1 2">
    <name type="scientific">Solicola gregarius</name>
    <dbReference type="NCBI Taxonomy" id="2908642"/>
    <lineage>
        <taxon>Bacteria</taxon>
        <taxon>Bacillati</taxon>
        <taxon>Actinomycetota</taxon>
        <taxon>Actinomycetes</taxon>
        <taxon>Propionibacteriales</taxon>
        <taxon>Nocardioidaceae</taxon>
        <taxon>Solicola</taxon>
    </lineage>
</organism>
<evidence type="ECO:0000313" key="1">
    <source>
        <dbReference type="EMBL" id="UYM07744.1"/>
    </source>
</evidence>
<dbReference type="InterPro" id="IPR011051">
    <property type="entry name" value="RmlC_Cupin_sf"/>
</dbReference>
<sequence length="193" mass="20392">MTRPHTVAVESSVPEVAAFAAKVRTLVGRGLDERTLTAAIQTELTDTLASGFALPAAVTRPDPGRYVMYPLHVAGDGSFSIASAVWNVGQGTPVHGHETWGVVGIFSGVEVETRFVKPAAPEVPLVGAGTDEWSAGQVTVCCTTDDDVHQVRCGGDEPVVGIHVYGADIGTLPRRSYDPETGAVHWFTSTWAH</sequence>
<dbReference type="InterPro" id="IPR014710">
    <property type="entry name" value="RmlC-like_jellyroll"/>
</dbReference>
<dbReference type="AlphaFoldDB" id="A0AA46TMN2"/>
<dbReference type="Gene3D" id="2.60.120.10">
    <property type="entry name" value="Jelly Rolls"/>
    <property type="match status" value="1"/>
</dbReference>
<keyword evidence="2" id="KW-1185">Reference proteome</keyword>
<evidence type="ECO:0008006" key="3">
    <source>
        <dbReference type="Google" id="ProtNLM"/>
    </source>
</evidence>
<reference evidence="1" key="1">
    <citation type="submission" date="2022-01" db="EMBL/GenBank/DDBJ databases">
        <title>Nocardioidaceae gen. sp. A5X3R13.</title>
        <authorList>
            <person name="Lopez Marin M.A."/>
            <person name="Uhlik O."/>
        </authorList>
    </citation>
    <scope>NUCLEOTIDE SEQUENCE</scope>
    <source>
        <strain evidence="1">A5X3R13</strain>
    </source>
</reference>
<protein>
    <recommendedName>
        <fullName evidence="3">Cysteine dioxygenase</fullName>
    </recommendedName>
</protein>
<proteinExistence type="predicted"/>
<accession>A0AA46TMN2</accession>
<dbReference type="SUPFAM" id="SSF51182">
    <property type="entry name" value="RmlC-like cupins"/>
    <property type="match status" value="1"/>
</dbReference>
<dbReference type="RefSeq" id="WP_271636718.1">
    <property type="nucleotide sequence ID" value="NZ_CP094970.1"/>
</dbReference>
<dbReference type="EMBL" id="CP094970">
    <property type="protein sequence ID" value="UYM07744.1"/>
    <property type="molecule type" value="Genomic_DNA"/>
</dbReference>